<comment type="caution">
    <text evidence="1">The sequence shown here is derived from an EMBL/GenBank/DDBJ whole genome shotgun (WGS) entry which is preliminary data.</text>
</comment>
<keyword evidence="2" id="KW-1185">Reference proteome</keyword>
<dbReference type="EMBL" id="BAABAH010000026">
    <property type="protein sequence ID" value="GAA3836809.1"/>
    <property type="molecule type" value="Genomic_DNA"/>
</dbReference>
<organism evidence="1 2">
    <name type="scientific">Nocardioides panacisoli</name>
    <dbReference type="NCBI Taxonomy" id="627624"/>
    <lineage>
        <taxon>Bacteria</taxon>
        <taxon>Bacillati</taxon>
        <taxon>Actinomycetota</taxon>
        <taxon>Actinomycetes</taxon>
        <taxon>Propionibacteriales</taxon>
        <taxon>Nocardioidaceae</taxon>
        <taxon>Nocardioides</taxon>
    </lineage>
</organism>
<dbReference type="RefSeq" id="WP_344779044.1">
    <property type="nucleotide sequence ID" value="NZ_BAABAH010000026.1"/>
</dbReference>
<evidence type="ECO:0000313" key="2">
    <source>
        <dbReference type="Proteomes" id="UP001501821"/>
    </source>
</evidence>
<name>A0ABP7J7P1_9ACTN</name>
<proteinExistence type="predicted"/>
<gene>
    <name evidence="1" type="ORF">GCM10022242_41810</name>
</gene>
<reference evidence="2" key="1">
    <citation type="journal article" date="2019" name="Int. J. Syst. Evol. Microbiol.">
        <title>The Global Catalogue of Microorganisms (GCM) 10K type strain sequencing project: providing services to taxonomists for standard genome sequencing and annotation.</title>
        <authorList>
            <consortium name="The Broad Institute Genomics Platform"/>
            <consortium name="The Broad Institute Genome Sequencing Center for Infectious Disease"/>
            <person name="Wu L."/>
            <person name="Ma J."/>
        </authorList>
    </citation>
    <scope>NUCLEOTIDE SEQUENCE [LARGE SCALE GENOMIC DNA]</scope>
    <source>
        <strain evidence="2">JCM 16953</strain>
    </source>
</reference>
<protein>
    <submittedName>
        <fullName evidence="1">Uncharacterized protein</fullName>
    </submittedName>
</protein>
<sequence length="121" mass="12849">MTGRRPADLARLGLGAAALLDPRAVLRASGAYDRRLPRRLTRLLGLRVLAQAAAGLAVRDRRVPLSDAVVELTHAATTLGLAALSPGYRRLALTSGIVAACFAAADLRSFASWPPREVIIR</sequence>
<evidence type="ECO:0000313" key="1">
    <source>
        <dbReference type="EMBL" id="GAA3836809.1"/>
    </source>
</evidence>
<dbReference type="Proteomes" id="UP001501821">
    <property type="component" value="Unassembled WGS sequence"/>
</dbReference>
<accession>A0ABP7J7P1</accession>